<organism evidence="4 5">
    <name type="scientific">Gymnopus androsaceus JB14</name>
    <dbReference type="NCBI Taxonomy" id="1447944"/>
    <lineage>
        <taxon>Eukaryota</taxon>
        <taxon>Fungi</taxon>
        <taxon>Dikarya</taxon>
        <taxon>Basidiomycota</taxon>
        <taxon>Agaricomycotina</taxon>
        <taxon>Agaricomycetes</taxon>
        <taxon>Agaricomycetidae</taxon>
        <taxon>Agaricales</taxon>
        <taxon>Marasmiineae</taxon>
        <taxon>Omphalotaceae</taxon>
        <taxon>Gymnopus</taxon>
    </lineage>
</organism>
<keyword evidence="2" id="KW-1133">Transmembrane helix</keyword>
<evidence type="ECO:0000259" key="3">
    <source>
        <dbReference type="PROSITE" id="PS50966"/>
    </source>
</evidence>
<keyword evidence="2" id="KW-0812">Transmembrane</keyword>
<dbReference type="Proteomes" id="UP000799118">
    <property type="component" value="Unassembled WGS sequence"/>
</dbReference>
<feature type="transmembrane region" description="Helical" evidence="2">
    <location>
        <begin position="190"/>
        <end position="209"/>
    </location>
</feature>
<keyword evidence="1" id="KW-0862">Zinc</keyword>
<dbReference type="GO" id="GO:0008270">
    <property type="term" value="F:zinc ion binding"/>
    <property type="evidence" value="ECO:0007669"/>
    <property type="project" value="UniProtKB-KW"/>
</dbReference>
<evidence type="ECO:0000256" key="1">
    <source>
        <dbReference type="PROSITE-ProRule" id="PRU00325"/>
    </source>
</evidence>
<keyword evidence="2" id="KW-0472">Membrane</keyword>
<dbReference type="EMBL" id="ML769928">
    <property type="protein sequence ID" value="KAE9385950.1"/>
    <property type="molecule type" value="Genomic_DNA"/>
</dbReference>
<feature type="domain" description="SWIM-type" evidence="3">
    <location>
        <begin position="352"/>
        <end position="383"/>
    </location>
</feature>
<evidence type="ECO:0000313" key="4">
    <source>
        <dbReference type="EMBL" id="KAE9385950.1"/>
    </source>
</evidence>
<name>A0A6A4GKL9_9AGAR</name>
<dbReference type="AlphaFoldDB" id="A0A6A4GKL9"/>
<dbReference type="Pfam" id="PF10551">
    <property type="entry name" value="MULE"/>
    <property type="match status" value="1"/>
</dbReference>
<gene>
    <name evidence="4" type="ORF">BT96DRAFT_840005</name>
</gene>
<protein>
    <recommendedName>
        <fullName evidence="3">SWIM-type domain-containing protein</fullName>
    </recommendedName>
</protein>
<dbReference type="InterPro" id="IPR018289">
    <property type="entry name" value="MULE_transposase_dom"/>
</dbReference>
<accession>A0A6A4GKL9</accession>
<keyword evidence="1" id="KW-0479">Metal-binding</keyword>
<keyword evidence="1" id="KW-0863">Zinc-finger</keyword>
<dbReference type="PROSITE" id="PS50966">
    <property type="entry name" value="ZF_SWIM"/>
    <property type="match status" value="1"/>
</dbReference>
<dbReference type="OrthoDB" id="3265053at2759"/>
<sequence length="409" mass="47157">MLKNPHWIWKIASKQSNCQCFLKVKTYHNTSVVLANYTNAHNHCIGNTNLPYTHISKATREWIAGRLGDCVEPKYLLNRIHQDAMGNEDKLYFESDSHLHNRNEFITLADILRIQKGIRAETIHLDSDDAHSIQKWVAKLRSQGHLLWPAFLLASNNETETLTFYLKTLCACHPDIHPDYFMLDCDQSMINALCIVYPLVFLLLCWWHVLHAWQQHFSTTAYPELWEKLKAWIRVTDTDTFNSMKAEIFVLAPQSFHEYLGTYWLTDSFLPMWSAAYRTKHSIFQDINTNMITEVYHHCKRQDFGFKGLSIEVWKHKDVILHSQSIMLNDIEAGNKHHTFSIISCSQPGVAYTVDMIAYTCNCPDFPLINFCKHVCAFQCLFPRAGDADSIGDTSTIATPPLPALSMPN</sequence>
<evidence type="ECO:0000313" key="5">
    <source>
        <dbReference type="Proteomes" id="UP000799118"/>
    </source>
</evidence>
<proteinExistence type="predicted"/>
<reference evidence="4" key="1">
    <citation type="journal article" date="2019" name="Environ. Microbiol.">
        <title>Fungal ecological strategies reflected in gene transcription - a case study of two litter decomposers.</title>
        <authorList>
            <person name="Barbi F."/>
            <person name="Kohler A."/>
            <person name="Barry K."/>
            <person name="Baskaran P."/>
            <person name="Daum C."/>
            <person name="Fauchery L."/>
            <person name="Ihrmark K."/>
            <person name="Kuo A."/>
            <person name="LaButti K."/>
            <person name="Lipzen A."/>
            <person name="Morin E."/>
            <person name="Grigoriev I.V."/>
            <person name="Henrissat B."/>
            <person name="Lindahl B."/>
            <person name="Martin F."/>
        </authorList>
    </citation>
    <scope>NUCLEOTIDE SEQUENCE</scope>
    <source>
        <strain evidence="4">JB14</strain>
    </source>
</reference>
<dbReference type="InterPro" id="IPR007527">
    <property type="entry name" value="Znf_SWIM"/>
</dbReference>
<keyword evidence="5" id="KW-1185">Reference proteome</keyword>
<evidence type="ECO:0000256" key="2">
    <source>
        <dbReference type="SAM" id="Phobius"/>
    </source>
</evidence>